<evidence type="ECO:0000256" key="5">
    <source>
        <dbReference type="ARBA" id="ARBA00023274"/>
    </source>
</evidence>
<dbReference type="Gene3D" id="6.10.330.20">
    <property type="match status" value="1"/>
</dbReference>
<name>A0A9P6VK19_9HELO</name>
<organism evidence="9 10">
    <name type="scientific">Hyphodiscus hymeniophilus</name>
    <dbReference type="NCBI Taxonomy" id="353542"/>
    <lineage>
        <taxon>Eukaryota</taxon>
        <taxon>Fungi</taxon>
        <taxon>Dikarya</taxon>
        <taxon>Ascomycota</taxon>
        <taxon>Pezizomycotina</taxon>
        <taxon>Leotiomycetes</taxon>
        <taxon>Helotiales</taxon>
        <taxon>Hyphodiscaceae</taxon>
        <taxon>Hyphodiscus</taxon>
    </lineage>
</organism>
<evidence type="ECO:0000256" key="1">
    <source>
        <dbReference type="ARBA" id="ARBA00004173"/>
    </source>
</evidence>
<evidence type="ECO:0000256" key="4">
    <source>
        <dbReference type="ARBA" id="ARBA00023128"/>
    </source>
</evidence>
<dbReference type="PANTHER" id="PTHR21183">
    <property type="entry name" value="RIBOSOMAL PROTEIN L47, MITOCHONDRIAL-RELATED"/>
    <property type="match status" value="1"/>
</dbReference>
<dbReference type="InterPro" id="IPR010729">
    <property type="entry name" value="Ribosomal_uL29_mit"/>
</dbReference>
<keyword evidence="5" id="KW-0687">Ribonucleoprotein</keyword>
<comment type="similarity">
    <text evidence="2">Belongs to the universal ribosomal protein uL29 family.</text>
</comment>
<dbReference type="GO" id="GO:0005762">
    <property type="term" value="C:mitochondrial large ribosomal subunit"/>
    <property type="evidence" value="ECO:0007669"/>
    <property type="project" value="TreeGrafter"/>
</dbReference>
<gene>
    <name evidence="9" type="ORF">D0Z07_4353</name>
</gene>
<evidence type="ECO:0000313" key="9">
    <source>
        <dbReference type="EMBL" id="KAG0649069.1"/>
    </source>
</evidence>
<reference evidence="9" key="1">
    <citation type="submission" date="2019-07" db="EMBL/GenBank/DDBJ databases">
        <title>Hyphodiscus hymeniophilus genome sequencing and assembly.</title>
        <authorList>
            <person name="Kramer G."/>
            <person name="Nodwell J."/>
        </authorList>
    </citation>
    <scope>NUCLEOTIDE SEQUENCE</scope>
    <source>
        <strain evidence="9">ATCC 34498</strain>
    </source>
</reference>
<keyword evidence="10" id="KW-1185">Reference proteome</keyword>
<accession>A0A9P6VK19</accession>
<evidence type="ECO:0000256" key="3">
    <source>
        <dbReference type="ARBA" id="ARBA00022980"/>
    </source>
</evidence>
<keyword evidence="4" id="KW-0496">Mitochondrion</keyword>
<dbReference type="OrthoDB" id="270763at2759"/>
<dbReference type="PANTHER" id="PTHR21183:SF18">
    <property type="entry name" value="LARGE RIBOSOMAL SUBUNIT PROTEIN UL29M"/>
    <property type="match status" value="1"/>
</dbReference>
<dbReference type="Pfam" id="PF06984">
    <property type="entry name" value="MRP-L47"/>
    <property type="match status" value="1"/>
</dbReference>
<sequence length="193" mass="22333">MPLPKPVLDPAQRSKVQVDEDHGLWGFFHAKDKPMNTPEEDDDHGRAWTVEELRCKSWEDLHSLWWICVKERNRISTESMERKRIDAGYGDYEAKRRDTHVRLTQRGIKQVLTERFYAWQDAQKVAKSDPEVNMSGEGPAYIPSDFVDEDVMEDEEYEAIEGADDLEKLEGQPKHLNLPEASPEAKPESRPNA</sequence>
<evidence type="ECO:0000256" key="8">
    <source>
        <dbReference type="SAM" id="MobiDB-lite"/>
    </source>
</evidence>
<feature type="region of interest" description="Disordered" evidence="8">
    <location>
        <begin position="163"/>
        <end position="193"/>
    </location>
</feature>
<dbReference type="AlphaFoldDB" id="A0A9P6VK19"/>
<comment type="caution">
    <text evidence="9">The sequence shown here is derived from an EMBL/GenBank/DDBJ whole genome shotgun (WGS) entry which is preliminary data.</text>
</comment>
<feature type="compositionally biased region" description="Basic and acidic residues" evidence="8">
    <location>
        <begin position="183"/>
        <end position="193"/>
    </location>
</feature>
<proteinExistence type="inferred from homology"/>
<evidence type="ECO:0000313" key="10">
    <source>
        <dbReference type="Proteomes" id="UP000785200"/>
    </source>
</evidence>
<evidence type="ECO:0000256" key="7">
    <source>
        <dbReference type="ARBA" id="ARBA00035399"/>
    </source>
</evidence>
<protein>
    <recommendedName>
        <fullName evidence="6">Large ribosomal subunit protein uL29m</fullName>
    </recommendedName>
    <alternativeName>
        <fullName evidence="7">54S ribosomal protein L4, mitochondrial</fullName>
    </alternativeName>
</protein>
<evidence type="ECO:0000256" key="2">
    <source>
        <dbReference type="ARBA" id="ARBA00009254"/>
    </source>
</evidence>
<dbReference type="EMBL" id="VNKQ01000008">
    <property type="protein sequence ID" value="KAG0649069.1"/>
    <property type="molecule type" value="Genomic_DNA"/>
</dbReference>
<evidence type="ECO:0000256" key="6">
    <source>
        <dbReference type="ARBA" id="ARBA00035289"/>
    </source>
</evidence>
<dbReference type="GO" id="GO:0032543">
    <property type="term" value="P:mitochondrial translation"/>
    <property type="evidence" value="ECO:0007669"/>
    <property type="project" value="TreeGrafter"/>
</dbReference>
<comment type="subcellular location">
    <subcellularLocation>
        <location evidence="1">Mitochondrion</location>
    </subcellularLocation>
</comment>
<dbReference type="Proteomes" id="UP000785200">
    <property type="component" value="Unassembled WGS sequence"/>
</dbReference>
<dbReference type="GO" id="GO:0003735">
    <property type="term" value="F:structural constituent of ribosome"/>
    <property type="evidence" value="ECO:0007669"/>
    <property type="project" value="InterPro"/>
</dbReference>
<keyword evidence="3" id="KW-0689">Ribosomal protein</keyword>
<dbReference type="InterPro" id="IPR038340">
    <property type="entry name" value="MRP-L47_sf"/>
</dbReference>